<dbReference type="PANTHER" id="PTHR38045">
    <property type="entry name" value="CHROMOSOME 1, WHOLE GENOME SHOTGUN SEQUENCE"/>
    <property type="match status" value="1"/>
</dbReference>
<proteinExistence type="predicted"/>
<evidence type="ECO:0000259" key="3">
    <source>
        <dbReference type="Pfam" id="PF07940"/>
    </source>
</evidence>
<comment type="subcellular location">
    <subcellularLocation>
        <location evidence="1">Cell envelope</location>
    </subcellularLocation>
</comment>
<dbReference type="HOGENOM" id="CLU_008982_0_0_11"/>
<name>C5C208_BEUC1</name>
<evidence type="ECO:0000313" key="4">
    <source>
        <dbReference type="EMBL" id="ACQ81633.1"/>
    </source>
</evidence>
<keyword evidence="5" id="KW-1185">Reference proteome</keyword>
<organism evidence="4 5">
    <name type="scientific">Beutenbergia cavernae (strain ATCC BAA-8 / DSM 12333 / CCUG 43141 / JCM 11478 / NBRC 16432 / NCIMB 13614 / HKI 0122)</name>
    <dbReference type="NCBI Taxonomy" id="471853"/>
    <lineage>
        <taxon>Bacteria</taxon>
        <taxon>Bacillati</taxon>
        <taxon>Actinomycetota</taxon>
        <taxon>Actinomycetes</taxon>
        <taxon>Micrococcales</taxon>
        <taxon>Beutenbergiaceae</taxon>
        <taxon>Beutenbergia</taxon>
    </lineage>
</organism>
<dbReference type="eggNOG" id="COG4225">
    <property type="taxonomic scope" value="Bacteria"/>
</dbReference>
<dbReference type="PANTHER" id="PTHR38045:SF1">
    <property type="entry name" value="HEPARINASE II_III-LIKE PROTEIN"/>
    <property type="match status" value="1"/>
</dbReference>
<dbReference type="Pfam" id="PF07940">
    <property type="entry name" value="Hepar_II_III_C"/>
    <property type="match status" value="1"/>
</dbReference>
<reference evidence="4 5" key="1">
    <citation type="journal article" date="2009" name="Stand. Genomic Sci.">
        <title>Complete genome sequence of Beutenbergia cavernae type strain (HKI 0122).</title>
        <authorList>
            <person name="Land M."/>
            <person name="Pukall R."/>
            <person name="Abt B."/>
            <person name="Goker M."/>
            <person name="Rohde M."/>
            <person name="Glavina Del Rio T."/>
            <person name="Tice H."/>
            <person name="Copeland A."/>
            <person name="Cheng J.F."/>
            <person name="Lucas S."/>
            <person name="Chen F."/>
            <person name="Nolan M."/>
            <person name="Bruce D."/>
            <person name="Goodwin L."/>
            <person name="Pitluck S."/>
            <person name="Ivanova N."/>
            <person name="Mavromatis K."/>
            <person name="Ovchinnikova G."/>
            <person name="Pati A."/>
            <person name="Chen A."/>
            <person name="Palaniappan K."/>
            <person name="Hauser L."/>
            <person name="Chang Y.J."/>
            <person name="Jefferies C.C."/>
            <person name="Saunders E."/>
            <person name="Brettin T."/>
            <person name="Detter J.C."/>
            <person name="Han C."/>
            <person name="Chain P."/>
            <person name="Bristow J."/>
            <person name="Eisen J.A."/>
            <person name="Markowitz V."/>
            <person name="Hugenholtz P."/>
            <person name="Kyrpides N.C."/>
            <person name="Klenk H.P."/>
            <person name="Lapidus A."/>
        </authorList>
    </citation>
    <scope>NUCLEOTIDE SEQUENCE [LARGE SCALE GENOMIC DNA]</scope>
    <source>
        <strain evidence="5">ATCC BAA-8 / DSM 12333 / NBRC 16432</strain>
    </source>
</reference>
<dbReference type="InterPro" id="IPR012480">
    <property type="entry name" value="Hepar_II_III_C"/>
</dbReference>
<dbReference type="InterPro" id="IPR008929">
    <property type="entry name" value="Chondroitin_lyas"/>
</dbReference>
<gene>
    <name evidence="4" type="ordered locus">Bcav_3391</name>
</gene>
<evidence type="ECO:0000256" key="2">
    <source>
        <dbReference type="SAM" id="MobiDB-lite"/>
    </source>
</evidence>
<accession>C5C208</accession>
<dbReference type="Proteomes" id="UP000007962">
    <property type="component" value="Chromosome"/>
</dbReference>
<dbReference type="OrthoDB" id="9772435at2"/>
<dbReference type="Gene3D" id="1.50.10.100">
    <property type="entry name" value="Chondroitin AC/alginate lyase"/>
    <property type="match status" value="1"/>
</dbReference>
<evidence type="ECO:0000313" key="5">
    <source>
        <dbReference type="Proteomes" id="UP000007962"/>
    </source>
</evidence>
<dbReference type="SUPFAM" id="SSF48230">
    <property type="entry name" value="Chondroitin AC/alginate lyase"/>
    <property type="match status" value="1"/>
</dbReference>
<feature type="region of interest" description="Disordered" evidence="2">
    <location>
        <begin position="590"/>
        <end position="618"/>
    </location>
</feature>
<dbReference type="STRING" id="471853.Bcav_3391"/>
<dbReference type="EMBL" id="CP001618">
    <property type="protein sequence ID" value="ACQ81633.1"/>
    <property type="molecule type" value="Genomic_DNA"/>
</dbReference>
<protein>
    <submittedName>
        <fullName evidence="4">Heparinase II/III family protein</fullName>
    </submittedName>
</protein>
<evidence type="ECO:0000256" key="1">
    <source>
        <dbReference type="ARBA" id="ARBA00004196"/>
    </source>
</evidence>
<sequence>MWTRGGFTPQAPASVVELVRTEHPRLIADDGRLAEIRGWVSSRAGAAALQERLVAGADALLDERTTTYEFTNGRSLLWPARQVKTRVWLLALAYRLTGTGAYAERAAVELEAAAAFPDWNPESFLSTAELLNGFAIGYDWLHGYLGEERRSRIATAMLDKGLSPALAAYENGAGWTSATNNWQIVCVGGVAMASLALADVDPELTETLLHLGLAHVGPAIDEYAPSGGFPEGVVYWKYATKYLVQYIASLESATGSDFGISDAPGLAETAGFGIHMAGPTGLSFNFADASPAQGGLPELYWMADRYGHPEYAWWADEGLAVADPAVAMVWYGLSARATPAAAGLAPDAVYDDVGVVLSRSAWGSTDGLFAGFRLGDNASSHGDLDMGSFVLDAGGVRWARDLGAESYSLPGYFGSERWTYYRKRPEGHNTLVVNPDATPGQRVDGVGTLVASGSSPEASFAVADLSQACTDQGVTRWQRGIAMVDGRSRVVVQDELTATSPVEPWWFMHTGADVTVDADGHGATLTRDGRTMRASLLDAPPGARFSVMDAVPLPTSPNPDGQTSNDGVRKLLITSDPTARFRLSVLLEPLQTGHPAPSPTVKDLADWSAPMTRDGSGA</sequence>
<dbReference type="KEGG" id="bcv:Bcav_3391"/>
<dbReference type="Gene3D" id="2.70.98.70">
    <property type="match status" value="1"/>
</dbReference>
<feature type="domain" description="Heparinase II/III-like C-terminal" evidence="3">
    <location>
        <begin position="376"/>
        <end position="531"/>
    </location>
</feature>
<dbReference type="GO" id="GO:0030313">
    <property type="term" value="C:cell envelope"/>
    <property type="evidence" value="ECO:0007669"/>
    <property type="project" value="UniProtKB-SubCell"/>
</dbReference>
<dbReference type="RefSeq" id="WP_015883870.1">
    <property type="nucleotide sequence ID" value="NC_012669.1"/>
</dbReference>
<dbReference type="GO" id="GO:0016829">
    <property type="term" value="F:lyase activity"/>
    <property type="evidence" value="ECO:0007669"/>
    <property type="project" value="InterPro"/>
</dbReference>
<dbReference type="AlphaFoldDB" id="C5C208"/>